<evidence type="ECO:0000256" key="2">
    <source>
        <dbReference type="ARBA" id="ARBA00022857"/>
    </source>
</evidence>
<dbReference type="AlphaFoldDB" id="A0AAD7JCI8"/>
<keyword evidence="3" id="KW-0560">Oxidoreductase</keyword>
<sequence length="320" mass="34139">MPKFDPLRDIPSLAGKVAIVTGGKYLANHGAKVYLAARSGDAAKQAISRMETDNPKLQGQNRIVFLRLDLGTLKGAQQAAEQFLGLESRIDILIHNAALMSHEYAQTTDGIEDGFAVNHLAPFVFTQRLLPLLVSTSKENDSDVRVVTIASAVHSMAPSGGKFKSLEEINDRLGPVSSPNGIKSRYARYARSKLANILFSKELQKHFVAASSPALSMLVDPGGVATETVLTSSGGVPLVGWLLGFAISRLARSPLDGATTALFAATSLDVAQKRAEFKGAFVADFGVIKRGSRDAENPELAEALWTATEGITADILSQHN</sequence>
<evidence type="ECO:0000256" key="1">
    <source>
        <dbReference type="ARBA" id="ARBA00006484"/>
    </source>
</evidence>
<dbReference type="EMBL" id="JARJLG010000044">
    <property type="protein sequence ID" value="KAJ7762012.1"/>
    <property type="molecule type" value="Genomic_DNA"/>
</dbReference>
<dbReference type="Pfam" id="PF00106">
    <property type="entry name" value="adh_short"/>
    <property type="match status" value="1"/>
</dbReference>
<dbReference type="SUPFAM" id="SSF51735">
    <property type="entry name" value="NAD(P)-binding Rossmann-fold domains"/>
    <property type="match status" value="1"/>
</dbReference>
<protein>
    <submittedName>
        <fullName evidence="4">NAD(P)-binding protein</fullName>
    </submittedName>
</protein>
<evidence type="ECO:0000313" key="4">
    <source>
        <dbReference type="EMBL" id="KAJ7762012.1"/>
    </source>
</evidence>
<dbReference type="InterPro" id="IPR002347">
    <property type="entry name" value="SDR_fam"/>
</dbReference>
<dbReference type="PANTHER" id="PTHR24320:SF282">
    <property type="entry name" value="WW DOMAIN-CONTAINING OXIDOREDUCTASE"/>
    <property type="match status" value="1"/>
</dbReference>
<comment type="caution">
    <text evidence="4">The sequence shown here is derived from an EMBL/GenBank/DDBJ whole genome shotgun (WGS) entry which is preliminary data.</text>
</comment>
<dbReference type="GO" id="GO:0016491">
    <property type="term" value="F:oxidoreductase activity"/>
    <property type="evidence" value="ECO:0007669"/>
    <property type="project" value="UniProtKB-KW"/>
</dbReference>
<keyword evidence="5" id="KW-1185">Reference proteome</keyword>
<keyword evidence="2" id="KW-0521">NADP</keyword>
<proteinExistence type="inferred from homology"/>
<dbReference type="InterPro" id="IPR036291">
    <property type="entry name" value="NAD(P)-bd_dom_sf"/>
</dbReference>
<dbReference type="PANTHER" id="PTHR24320">
    <property type="entry name" value="RETINOL DEHYDROGENASE"/>
    <property type="match status" value="1"/>
</dbReference>
<dbReference type="Proteomes" id="UP001215280">
    <property type="component" value="Unassembled WGS sequence"/>
</dbReference>
<evidence type="ECO:0000313" key="5">
    <source>
        <dbReference type="Proteomes" id="UP001215280"/>
    </source>
</evidence>
<gene>
    <name evidence="4" type="ORF">DFH07DRAFT_867639</name>
</gene>
<name>A0AAD7JCI8_9AGAR</name>
<comment type="similarity">
    <text evidence="1">Belongs to the short-chain dehydrogenases/reductases (SDR) family.</text>
</comment>
<accession>A0AAD7JCI8</accession>
<dbReference type="Gene3D" id="3.40.50.720">
    <property type="entry name" value="NAD(P)-binding Rossmann-like Domain"/>
    <property type="match status" value="1"/>
</dbReference>
<organism evidence="4 5">
    <name type="scientific">Mycena maculata</name>
    <dbReference type="NCBI Taxonomy" id="230809"/>
    <lineage>
        <taxon>Eukaryota</taxon>
        <taxon>Fungi</taxon>
        <taxon>Dikarya</taxon>
        <taxon>Basidiomycota</taxon>
        <taxon>Agaricomycotina</taxon>
        <taxon>Agaricomycetes</taxon>
        <taxon>Agaricomycetidae</taxon>
        <taxon>Agaricales</taxon>
        <taxon>Marasmiineae</taxon>
        <taxon>Mycenaceae</taxon>
        <taxon>Mycena</taxon>
    </lineage>
</organism>
<evidence type="ECO:0000256" key="3">
    <source>
        <dbReference type="ARBA" id="ARBA00023002"/>
    </source>
</evidence>
<reference evidence="4" key="1">
    <citation type="submission" date="2023-03" db="EMBL/GenBank/DDBJ databases">
        <title>Massive genome expansion in bonnet fungi (Mycena s.s.) driven by repeated elements and novel gene families across ecological guilds.</title>
        <authorList>
            <consortium name="Lawrence Berkeley National Laboratory"/>
            <person name="Harder C.B."/>
            <person name="Miyauchi S."/>
            <person name="Viragh M."/>
            <person name="Kuo A."/>
            <person name="Thoen E."/>
            <person name="Andreopoulos B."/>
            <person name="Lu D."/>
            <person name="Skrede I."/>
            <person name="Drula E."/>
            <person name="Henrissat B."/>
            <person name="Morin E."/>
            <person name="Kohler A."/>
            <person name="Barry K."/>
            <person name="LaButti K."/>
            <person name="Morin E."/>
            <person name="Salamov A."/>
            <person name="Lipzen A."/>
            <person name="Mereny Z."/>
            <person name="Hegedus B."/>
            <person name="Baldrian P."/>
            <person name="Stursova M."/>
            <person name="Weitz H."/>
            <person name="Taylor A."/>
            <person name="Grigoriev I.V."/>
            <person name="Nagy L.G."/>
            <person name="Martin F."/>
            <person name="Kauserud H."/>
        </authorList>
    </citation>
    <scope>NUCLEOTIDE SEQUENCE</scope>
    <source>
        <strain evidence="4">CBHHK188m</strain>
    </source>
</reference>